<dbReference type="GO" id="GO:0006508">
    <property type="term" value="P:proteolysis"/>
    <property type="evidence" value="ECO:0007669"/>
    <property type="project" value="InterPro"/>
</dbReference>
<dbReference type="SUPFAM" id="SSF140990">
    <property type="entry name" value="FtsH protease domain-like"/>
    <property type="match status" value="1"/>
</dbReference>
<dbReference type="InterPro" id="IPR037219">
    <property type="entry name" value="Peptidase_M41-like"/>
</dbReference>
<gene>
    <name evidence="1" type="ORF">FAA86_06100</name>
</gene>
<reference evidence="1 2" key="1">
    <citation type="submission" date="2019-04" db="EMBL/GenBank/DDBJ databases">
        <title>genome sequence of strain W3.</title>
        <authorList>
            <person name="Gao J."/>
            <person name="Sun J."/>
        </authorList>
    </citation>
    <scope>NUCLEOTIDE SEQUENCE [LARGE SCALE GENOMIC DNA]</scope>
    <source>
        <strain evidence="1 2">W3</strain>
    </source>
</reference>
<name>A0A4S8Q2E9_9HYPH</name>
<accession>A0A4S8Q2E9</accession>
<dbReference type="AlphaFoldDB" id="A0A4S8Q2E9"/>
<sequence>MLEAPDGAVSGFGYTSTPGPPIGEIEHEVSERVAWHEAAHAVVGYMAGWPIKSVSILPPERVEFSTLPAEARDPHLRMVVALAGGAGEDARVSWFFDEPTESVADYVERAFNFCGGNCDGCRAALAAWQIVGVTSPSEAAENQWRAAETEVRRICSQPHVRQAVAELVGVLMASPRIDGAKAESIITTHVKFGELAGKEENA</sequence>
<organism evidence="1 2">
    <name type="scientific">Rhizobium rosettiformans W3</name>
    <dbReference type="NCBI Taxonomy" id="538378"/>
    <lineage>
        <taxon>Bacteria</taxon>
        <taxon>Pseudomonadati</taxon>
        <taxon>Pseudomonadota</taxon>
        <taxon>Alphaproteobacteria</taxon>
        <taxon>Hyphomicrobiales</taxon>
        <taxon>Rhizobiaceae</taxon>
        <taxon>Rhizobium/Agrobacterium group</taxon>
        <taxon>Rhizobium</taxon>
    </lineage>
</organism>
<dbReference type="Proteomes" id="UP000307378">
    <property type="component" value="Unassembled WGS sequence"/>
</dbReference>
<dbReference type="GO" id="GO:0004176">
    <property type="term" value="F:ATP-dependent peptidase activity"/>
    <property type="evidence" value="ECO:0007669"/>
    <property type="project" value="InterPro"/>
</dbReference>
<evidence type="ECO:0008006" key="3">
    <source>
        <dbReference type="Google" id="ProtNLM"/>
    </source>
</evidence>
<protein>
    <recommendedName>
        <fullName evidence="3">Peptidase M41 domain-containing protein</fullName>
    </recommendedName>
</protein>
<dbReference type="GO" id="GO:0004222">
    <property type="term" value="F:metalloendopeptidase activity"/>
    <property type="evidence" value="ECO:0007669"/>
    <property type="project" value="InterPro"/>
</dbReference>
<dbReference type="Gene3D" id="1.20.58.760">
    <property type="entry name" value="Peptidase M41"/>
    <property type="match status" value="1"/>
</dbReference>
<proteinExistence type="predicted"/>
<evidence type="ECO:0000313" key="1">
    <source>
        <dbReference type="EMBL" id="THV38357.1"/>
    </source>
</evidence>
<comment type="caution">
    <text evidence="1">The sequence shown here is derived from an EMBL/GenBank/DDBJ whole genome shotgun (WGS) entry which is preliminary data.</text>
</comment>
<dbReference type="GO" id="GO:0005524">
    <property type="term" value="F:ATP binding"/>
    <property type="evidence" value="ECO:0007669"/>
    <property type="project" value="InterPro"/>
</dbReference>
<dbReference type="EMBL" id="STGU01000002">
    <property type="protein sequence ID" value="THV38357.1"/>
    <property type="molecule type" value="Genomic_DNA"/>
</dbReference>
<evidence type="ECO:0000313" key="2">
    <source>
        <dbReference type="Proteomes" id="UP000307378"/>
    </source>
</evidence>